<name>A0ABQ5BCF8_9ASTR</name>
<dbReference type="EMBL" id="BQNB010013073">
    <property type="protein sequence ID" value="GJT11518.1"/>
    <property type="molecule type" value="Genomic_DNA"/>
</dbReference>
<evidence type="ECO:0008006" key="4">
    <source>
        <dbReference type="Google" id="ProtNLM"/>
    </source>
</evidence>
<reference evidence="2" key="2">
    <citation type="submission" date="2022-01" db="EMBL/GenBank/DDBJ databases">
        <authorList>
            <person name="Yamashiro T."/>
            <person name="Shiraishi A."/>
            <person name="Satake H."/>
            <person name="Nakayama K."/>
        </authorList>
    </citation>
    <scope>NUCLEOTIDE SEQUENCE</scope>
</reference>
<proteinExistence type="predicted"/>
<feature type="region of interest" description="Disordered" evidence="1">
    <location>
        <begin position="274"/>
        <end position="302"/>
    </location>
</feature>
<accession>A0ABQ5BCF8</accession>
<evidence type="ECO:0000256" key="1">
    <source>
        <dbReference type="SAM" id="MobiDB-lite"/>
    </source>
</evidence>
<reference evidence="2" key="1">
    <citation type="journal article" date="2022" name="Int. J. Mol. Sci.">
        <title>Draft Genome of Tanacetum Coccineum: Genomic Comparison of Closely Related Tanacetum-Family Plants.</title>
        <authorList>
            <person name="Yamashiro T."/>
            <person name="Shiraishi A."/>
            <person name="Nakayama K."/>
            <person name="Satake H."/>
        </authorList>
    </citation>
    <scope>NUCLEOTIDE SEQUENCE</scope>
</reference>
<gene>
    <name evidence="2" type="ORF">Tco_0858560</name>
</gene>
<protein>
    <recommendedName>
        <fullName evidence="4">Retrotransposon gag domain-containing protein</fullName>
    </recommendedName>
</protein>
<keyword evidence="3" id="KW-1185">Reference proteome</keyword>
<evidence type="ECO:0000313" key="2">
    <source>
        <dbReference type="EMBL" id="GJT11518.1"/>
    </source>
</evidence>
<feature type="compositionally biased region" description="Basic and acidic residues" evidence="1">
    <location>
        <begin position="274"/>
        <end position="285"/>
    </location>
</feature>
<comment type="caution">
    <text evidence="2">The sequence shown here is derived from an EMBL/GenBank/DDBJ whole genome shotgun (WGS) entry which is preliminary data.</text>
</comment>
<organism evidence="2 3">
    <name type="scientific">Tanacetum coccineum</name>
    <dbReference type="NCBI Taxonomy" id="301880"/>
    <lineage>
        <taxon>Eukaryota</taxon>
        <taxon>Viridiplantae</taxon>
        <taxon>Streptophyta</taxon>
        <taxon>Embryophyta</taxon>
        <taxon>Tracheophyta</taxon>
        <taxon>Spermatophyta</taxon>
        <taxon>Magnoliopsida</taxon>
        <taxon>eudicotyledons</taxon>
        <taxon>Gunneridae</taxon>
        <taxon>Pentapetalae</taxon>
        <taxon>asterids</taxon>
        <taxon>campanulids</taxon>
        <taxon>Asterales</taxon>
        <taxon>Asteraceae</taxon>
        <taxon>Asteroideae</taxon>
        <taxon>Anthemideae</taxon>
        <taxon>Anthemidinae</taxon>
        <taxon>Tanacetum</taxon>
    </lineage>
</organism>
<dbReference type="Proteomes" id="UP001151760">
    <property type="component" value="Unassembled WGS sequence"/>
</dbReference>
<evidence type="ECO:0000313" key="3">
    <source>
        <dbReference type="Proteomes" id="UP001151760"/>
    </source>
</evidence>
<sequence>MANPAFPDHLPALPDNAPVLPDHLPGAPEPEPAFPDHVVYFPEKDQNIYMDIEAEAEIETEAEESDGDMIQIGVDVVHPEPVTLAVFLVSTIVVRLVEHGGAIQGAGAGNTGGNIAHEARGCTYKEFLGCNPLTKNGTKGAVGLSRWIEKLESNFQIIKCANEDKVKYGACMLQGRALTWWNAAKNGTRNLGLTLKGDDIEGYTNRFHKLATLCPSVLTSEYKKIERYVWGIPDKIQGNVTSSKPATAHEVIRMAHSLINQAIRFKAARISDSNKRKWEEQHKDNNNNNHNNSHHHQLNQRHEVAKAYVATPAEGKGYLGNQPLCN</sequence>
<feature type="region of interest" description="Disordered" evidence="1">
    <location>
        <begin position="1"/>
        <end position="32"/>
    </location>
</feature>